<keyword evidence="2 8" id="KW-0728">SH3 domain</keyword>
<dbReference type="CDD" id="cd11281">
    <property type="entry name" value="ADF_drebrin_like"/>
    <property type="match status" value="1"/>
</dbReference>
<dbReference type="InterPro" id="IPR001452">
    <property type="entry name" value="SH3_domain"/>
</dbReference>
<dbReference type="FunCoup" id="H2B129">
    <property type="interactions" value="635"/>
</dbReference>
<evidence type="ECO:0000313" key="12">
    <source>
        <dbReference type="EMBL" id="CCF60329.1"/>
    </source>
</evidence>
<gene>
    <name evidence="12" type="primary">KAFR0J02650</name>
    <name evidence="12" type="ORF">KAFR_0J02650</name>
</gene>
<dbReference type="eggNOG" id="KOG3655">
    <property type="taxonomic scope" value="Eukaryota"/>
</dbReference>
<evidence type="ECO:0000256" key="4">
    <source>
        <dbReference type="ARBA" id="ARBA00022737"/>
    </source>
</evidence>
<feature type="compositionally biased region" description="Acidic residues" evidence="9">
    <location>
        <begin position="447"/>
        <end position="460"/>
    </location>
</feature>
<dbReference type="GO" id="GO:0030427">
    <property type="term" value="C:site of polarized growth"/>
    <property type="evidence" value="ECO:0007669"/>
    <property type="project" value="TreeGrafter"/>
</dbReference>
<dbReference type="InParanoid" id="H2B129"/>
<dbReference type="FunFam" id="2.30.30.40:FF:000277">
    <property type="entry name" value="Actin-binding protein"/>
    <property type="match status" value="1"/>
</dbReference>
<dbReference type="GO" id="GO:0000147">
    <property type="term" value="P:actin cortical patch assembly"/>
    <property type="evidence" value="ECO:0007669"/>
    <property type="project" value="EnsemblFungi"/>
</dbReference>
<proteinExistence type="predicted"/>
<dbReference type="PROSITE" id="PS51263">
    <property type="entry name" value="ADF_H"/>
    <property type="match status" value="1"/>
</dbReference>
<dbReference type="GO" id="GO:0005884">
    <property type="term" value="C:actin filament"/>
    <property type="evidence" value="ECO:0007669"/>
    <property type="project" value="TreeGrafter"/>
</dbReference>
<evidence type="ECO:0000256" key="1">
    <source>
        <dbReference type="ARBA" id="ARBA00004245"/>
    </source>
</evidence>
<dbReference type="SUPFAM" id="SSF55753">
    <property type="entry name" value="Actin depolymerizing proteins"/>
    <property type="match status" value="1"/>
</dbReference>
<dbReference type="KEGG" id="kaf:KAFR_0J02650"/>
<dbReference type="EMBL" id="HE650830">
    <property type="protein sequence ID" value="CCF60329.1"/>
    <property type="molecule type" value="Genomic_DNA"/>
</dbReference>
<evidence type="ECO:0000256" key="2">
    <source>
        <dbReference type="ARBA" id="ARBA00022443"/>
    </source>
</evidence>
<accession>H2B129</accession>
<dbReference type="STRING" id="1071382.H2B129"/>
<keyword evidence="5" id="KW-0009">Actin-binding</keyword>
<keyword evidence="4" id="KW-0677">Repeat</keyword>
<evidence type="ECO:0000259" key="10">
    <source>
        <dbReference type="PROSITE" id="PS50002"/>
    </source>
</evidence>
<dbReference type="GO" id="GO:0044379">
    <property type="term" value="P:protein localization to actin cortical patch"/>
    <property type="evidence" value="ECO:0007669"/>
    <property type="project" value="EnsemblFungi"/>
</dbReference>
<sequence length="553" mass="62387">MALEPINCDSHSRDIEQAYLKVVRGDDDQTKWLILSPNASKEYFPESTGSDFTEFLASFDDTKVQYGMARVSPPGSDVEKLILIGWCPDSAPMKTRASFAANFGTVANNILKGYHIQVTARDEDDLDEKELLMKVSNAAGARYSIQKSASAPTKPKISSPPPVKRSIPTPVVAPKRTVPQSNEEDDWGEPEIKERDFNKQPLSANQSTYKPIGKIDLQKVIAEETAKEDPRLVHAEASGSKINPKDDIASLKNQSKLQRDNEINSFLKGTKPPVLGNEYKRNDDNVIKGFKTEKTPAQLWAEKKAKQSATTESTQVEEPAKSYSAAGEEEEREDEEQEDVNDLKSKFETLSTEPTIISPKPFSKPPVQEAERQPVKTDYTKIGTRLPGMHQEVSDHEEEQQNEDDWNDEEEEAAAPSLPSRKQEIEPEEEEQEEPPTPSLPSRTNVDEEEEQEEQEEEEPAPSLPTRDYDEPQQETRAIPPPPPRRATEQKEEQPWAIAEYDYEAGEDNELTFEENDKIINIEFVDDDWWLGELEKNGEKGLFPSNYVNLGNQ</sequence>
<dbReference type="PROSITE" id="PS50002">
    <property type="entry name" value="SH3"/>
    <property type="match status" value="1"/>
</dbReference>
<dbReference type="GO" id="GO:2000601">
    <property type="term" value="P:positive regulation of Arp2/3 complex-mediated actin nucleation"/>
    <property type="evidence" value="ECO:0007669"/>
    <property type="project" value="EnsemblFungi"/>
</dbReference>
<feature type="region of interest" description="Disordered" evidence="9">
    <location>
        <begin position="145"/>
        <end position="192"/>
    </location>
</feature>
<feature type="compositionally biased region" description="Basic and acidic residues" evidence="9">
    <location>
        <begin position="278"/>
        <end position="294"/>
    </location>
</feature>
<dbReference type="Gene3D" id="2.30.30.40">
    <property type="entry name" value="SH3 Domains"/>
    <property type="match status" value="1"/>
</dbReference>
<dbReference type="InterPro" id="IPR035718">
    <property type="entry name" value="Abp1_fungi_SH3_C2"/>
</dbReference>
<keyword evidence="13" id="KW-1185">Reference proteome</keyword>
<dbReference type="Pfam" id="PF00018">
    <property type="entry name" value="SH3_1"/>
    <property type="match status" value="1"/>
</dbReference>
<dbReference type="AlphaFoldDB" id="H2B129"/>
<dbReference type="HOGENOM" id="CLU_459326_0_0_1"/>
<protein>
    <recommendedName>
        <fullName evidence="7">Actin-binding protein</fullName>
    </recommendedName>
</protein>
<dbReference type="Pfam" id="PF00241">
    <property type="entry name" value="Cofilin_ADF"/>
    <property type="match status" value="1"/>
</dbReference>
<dbReference type="GO" id="GO:0051015">
    <property type="term" value="F:actin filament binding"/>
    <property type="evidence" value="ECO:0007669"/>
    <property type="project" value="EnsemblFungi"/>
</dbReference>
<dbReference type="CDD" id="cd11961">
    <property type="entry name" value="SH3_Abp1_fungi_C2"/>
    <property type="match status" value="1"/>
</dbReference>
<dbReference type="OrthoDB" id="5971719at2759"/>
<evidence type="ECO:0000256" key="5">
    <source>
        <dbReference type="ARBA" id="ARBA00023203"/>
    </source>
</evidence>
<dbReference type="SMART" id="SM00102">
    <property type="entry name" value="ADF"/>
    <property type="match status" value="1"/>
</dbReference>
<dbReference type="Gene3D" id="3.40.20.10">
    <property type="entry name" value="Severin"/>
    <property type="match status" value="1"/>
</dbReference>
<dbReference type="GO" id="GO:0030479">
    <property type="term" value="C:actin cortical patch"/>
    <property type="evidence" value="ECO:0007669"/>
    <property type="project" value="EnsemblFungi"/>
</dbReference>
<dbReference type="PANTHER" id="PTHR10829:SF25">
    <property type="entry name" value="DREBRIN-LIKE PROTEIN"/>
    <property type="match status" value="1"/>
</dbReference>
<evidence type="ECO:0000259" key="11">
    <source>
        <dbReference type="PROSITE" id="PS51263"/>
    </source>
</evidence>
<dbReference type="InterPro" id="IPR002108">
    <property type="entry name" value="ADF-H"/>
</dbReference>
<feature type="region of interest" description="Disordered" evidence="9">
    <location>
        <begin position="226"/>
        <end position="496"/>
    </location>
</feature>
<organism evidence="12 13">
    <name type="scientific">Kazachstania africana (strain ATCC 22294 / BCRC 22015 / CBS 2517 / CECT 1963 / NBRC 1671 / NRRL Y-8276)</name>
    <name type="common">Yeast</name>
    <name type="synonym">Kluyveromyces africanus</name>
    <dbReference type="NCBI Taxonomy" id="1071382"/>
    <lineage>
        <taxon>Eukaryota</taxon>
        <taxon>Fungi</taxon>
        <taxon>Dikarya</taxon>
        <taxon>Ascomycota</taxon>
        <taxon>Saccharomycotina</taxon>
        <taxon>Saccharomycetes</taxon>
        <taxon>Saccharomycetales</taxon>
        <taxon>Saccharomycetaceae</taxon>
        <taxon>Kazachstania</taxon>
    </lineage>
</organism>
<dbReference type="SMART" id="SM00326">
    <property type="entry name" value="SH3"/>
    <property type="match status" value="1"/>
</dbReference>
<keyword evidence="6" id="KW-0206">Cytoskeleton</keyword>
<keyword evidence="3" id="KW-0963">Cytoplasm</keyword>
<comment type="subcellular location">
    <subcellularLocation>
        <location evidence="1">Cytoplasm</location>
        <location evidence="1">Cytoskeleton</location>
    </subcellularLocation>
</comment>
<reference evidence="12 13" key="1">
    <citation type="journal article" date="2011" name="Proc. Natl. Acad. Sci. U.S.A.">
        <title>Evolutionary erosion of yeast sex chromosomes by mating-type switching accidents.</title>
        <authorList>
            <person name="Gordon J.L."/>
            <person name="Armisen D."/>
            <person name="Proux-Wera E."/>
            <person name="Oheigeartaigh S.S."/>
            <person name="Byrne K.P."/>
            <person name="Wolfe K.H."/>
        </authorList>
    </citation>
    <scope>NUCLEOTIDE SEQUENCE [LARGE SCALE GENOMIC DNA]</scope>
    <source>
        <strain evidence="13">ATCC 22294 / BCRC 22015 / CBS 2517 / CECT 1963 / NBRC 1671 / NRRL Y-8276</strain>
    </source>
</reference>
<dbReference type="PANTHER" id="PTHR10829">
    <property type="entry name" value="CORTACTIN AND DREBRIN"/>
    <property type="match status" value="1"/>
</dbReference>
<dbReference type="FunFam" id="3.40.20.10:FF:000052">
    <property type="entry name" value="Actin-binding protein"/>
    <property type="match status" value="1"/>
</dbReference>
<evidence type="ECO:0000256" key="8">
    <source>
        <dbReference type="PROSITE-ProRule" id="PRU00192"/>
    </source>
</evidence>
<evidence type="ECO:0000313" key="13">
    <source>
        <dbReference type="Proteomes" id="UP000005220"/>
    </source>
</evidence>
<evidence type="ECO:0000256" key="7">
    <source>
        <dbReference type="ARBA" id="ARBA00072614"/>
    </source>
</evidence>
<feature type="compositionally biased region" description="Polar residues" evidence="9">
    <location>
        <begin position="307"/>
        <end position="316"/>
    </location>
</feature>
<dbReference type="Proteomes" id="UP000005220">
    <property type="component" value="Chromosome 10"/>
</dbReference>
<feature type="compositionally biased region" description="Basic and acidic residues" evidence="9">
    <location>
        <begin position="369"/>
        <end position="379"/>
    </location>
</feature>
<evidence type="ECO:0000256" key="9">
    <source>
        <dbReference type="SAM" id="MobiDB-lite"/>
    </source>
</evidence>
<dbReference type="GeneID" id="13883978"/>
<feature type="compositionally biased region" description="Acidic residues" evidence="9">
    <location>
        <begin position="327"/>
        <end position="340"/>
    </location>
</feature>
<name>H2B129_KAZAF</name>
<dbReference type="InterPro" id="IPR029006">
    <property type="entry name" value="ADF-H/Gelsolin-like_dom_sf"/>
</dbReference>
<dbReference type="RefSeq" id="XP_003959464.1">
    <property type="nucleotide sequence ID" value="XM_003959415.1"/>
</dbReference>
<dbReference type="SUPFAM" id="SSF50044">
    <property type="entry name" value="SH3-domain"/>
    <property type="match status" value="1"/>
</dbReference>
<feature type="domain" description="SH3" evidence="10">
    <location>
        <begin position="492"/>
        <end position="553"/>
    </location>
</feature>
<evidence type="ECO:0000256" key="6">
    <source>
        <dbReference type="ARBA" id="ARBA00023212"/>
    </source>
</evidence>
<feature type="compositionally biased region" description="Acidic residues" evidence="9">
    <location>
        <begin position="395"/>
        <end position="413"/>
    </location>
</feature>
<feature type="domain" description="ADF-H" evidence="11">
    <location>
        <begin position="7"/>
        <end position="136"/>
    </location>
</feature>
<dbReference type="GO" id="GO:0051016">
    <property type="term" value="P:barbed-end actin filament capping"/>
    <property type="evidence" value="ECO:0007669"/>
    <property type="project" value="EnsemblFungi"/>
</dbReference>
<dbReference type="PRINTS" id="PR00452">
    <property type="entry name" value="SH3DOMAIN"/>
</dbReference>
<evidence type="ECO:0000256" key="3">
    <source>
        <dbReference type="ARBA" id="ARBA00022490"/>
    </source>
</evidence>
<dbReference type="InterPro" id="IPR036028">
    <property type="entry name" value="SH3-like_dom_sf"/>
</dbReference>